<dbReference type="PANTHER" id="PTHR36451:SF1">
    <property type="entry name" value="OMEGA-HYDROXY-BETA-DIHYDROMENAQUINONE-9 SULFOTRANSFERASE STF3"/>
    <property type="match status" value="1"/>
</dbReference>
<dbReference type="EMBL" id="LZLM01000032">
    <property type="protein sequence ID" value="OBJ88740.1"/>
    <property type="molecule type" value="Genomic_DNA"/>
</dbReference>
<reference evidence="1 2" key="1">
    <citation type="submission" date="2016-06" db="EMBL/GenBank/DDBJ databases">
        <authorList>
            <person name="Kjaerup R.B."/>
            <person name="Dalgaard T.S."/>
            <person name="Juul-Madsen H.R."/>
        </authorList>
    </citation>
    <scope>NUCLEOTIDE SEQUENCE [LARGE SCALE GENOMIC DNA]</scope>
    <source>
        <strain evidence="1 2">1276495.2</strain>
    </source>
</reference>
<gene>
    <name evidence="1" type="ORF">A5640_04265</name>
</gene>
<dbReference type="Proteomes" id="UP000093925">
    <property type="component" value="Unassembled WGS sequence"/>
</dbReference>
<sequence>MTFSADELEDGACAATGLQDFGSSYYREGLERIVDALNTEADLNEIGQVIQHATISNALIQRLKVEDTYARHPEIDDQVVKGPVFVIGLPRTGTTALSQLVAADPQFRSLRMWESQAPTPPPEAPTQHDDPRIAQAEAGLKMLHDMFPRMKALYNSEATAPTECQDLMGMSFRTFHFDGAVRAPRYLAWLMDCDMRETYTYHRRVLKLLQWRCPPTLWHLKTPVHMFALDALVEAYPNAKFLWSHRDPAKVLASVCSLIHYVRSWSSDRDDAVELGAEQVDSWVEAVRRAMDFRNRVGDERFADVSFAALQSAPVETLRASYESLGLTFSDVSRRAVDRWANEHRPGARGAHDYSLSDYGLTAEGVRERFADYLASYDATA</sequence>
<dbReference type="GO" id="GO:0016740">
    <property type="term" value="F:transferase activity"/>
    <property type="evidence" value="ECO:0007669"/>
    <property type="project" value="UniProtKB-KW"/>
</dbReference>
<dbReference type="Pfam" id="PF13469">
    <property type="entry name" value="Sulfotransfer_3"/>
    <property type="match status" value="1"/>
</dbReference>
<comment type="caution">
    <text evidence="1">The sequence shown here is derived from an EMBL/GenBank/DDBJ whole genome shotgun (WGS) entry which is preliminary data.</text>
</comment>
<protein>
    <submittedName>
        <fullName evidence="1">Sulfotransferase</fullName>
    </submittedName>
</protein>
<evidence type="ECO:0000313" key="2">
    <source>
        <dbReference type="Proteomes" id="UP000093925"/>
    </source>
</evidence>
<dbReference type="InterPro" id="IPR027417">
    <property type="entry name" value="P-loop_NTPase"/>
</dbReference>
<dbReference type="SUPFAM" id="SSF52540">
    <property type="entry name" value="P-loop containing nucleoside triphosphate hydrolases"/>
    <property type="match status" value="1"/>
</dbReference>
<dbReference type="InterPro" id="IPR052736">
    <property type="entry name" value="Stf3_sulfotransferase"/>
</dbReference>
<name>A0A1A3KUQ9_MYCAS</name>
<evidence type="ECO:0000313" key="1">
    <source>
        <dbReference type="EMBL" id="OBJ88740.1"/>
    </source>
</evidence>
<dbReference type="RefSeq" id="WP_065138851.1">
    <property type="nucleotide sequence ID" value="NZ_LZLM01000032.1"/>
</dbReference>
<dbReference type="AlphaFoldDB" id="A0A1A3KUQ9"/>
<organism evidence="1 2">
    <name type="scientific">Mycobacterium asiaticum</name>
    <dbReference type="NCBI Taxonomy" id="1790"/>
    <lineage>
        <taxon>Bacteria</taxon>
        <taxon>Bacillati</taxon>
        <taxon>Actinomycetota</taxon>
        <taxon>Actinomycetes</taxon>
        <taxon>Mycobacteriales</taxon>
        <taxon>Mycobacteriaceae</taxon>
        <taxon>Mycobacterium</taxon>
    </lineage>
</organism>
<keyword evidence="1" id="KW-0808">Transferase</keyword>
<dbReference type="Gene3D" id="3.40.50.300">
    <property type="entry name" value="P-loop containing nucleotide triphosphate hydrolases"/>
    <property type="match status" value="1"/>
</dbReference>
<accession>A0A1A3KUQ9</accession>
<proteinExistence type="predicted"/>
<dbReference type="PANTHER" id="PTHR36451">
    <property type="entry name" value="PAPS-DEPENDENT SULFOTRANSFERASE STF3"/>
    <property type="match status" value="1"/>
</dbReference>